<dbReference type="EMBL" id="JBFXLU010000381">
    <property type="protein sequence ID" value="KAL2827894.1"/>
    <property type="molecule type" value="Genomic_DNA"/>
</dbReference>
<keyword evidence="3 5" id="KW-1133">Transmembrane helix</keyword>
<evidence type="ECO:0000256" key="3">
    <source>
        <dbReference type="ARBA" id="ARBA00022989"/>
    </source>
</evidence>
<dbReference type="Proteomes" id="UP001610446">
    <property type="component" value="Unassembled WGS sequence"/>
</dbReference>
<comment type="caution">
    <text evidence="6">The sequence shown here is derived from an EMBL/GenBank/DDBJ whole genome shotgun (WGS) entry which is preliminary data.</text>
</comment>
<reference evidence="6 7" key="1">
    <citation type="submission" date="2024-07" db="EMBL/GenBank/DDBJ databases">
        <title>Section-level genome sequencing and comparative genomics of Aspergillus sections Usti and Cavernicolus.</title>
        <authorList>
            <consortium name="Lawrence Berkeley National Laboratory"/>
            <person name="Nybo J.L."/>
            <person name="Vesth T.C."/>
            <person name="Theobald S."/>
            <person name="Frisvad J.C."/>
            <person name="Larsen T.O."/>
            <person name="Kjaerboelling I."/>
            <person name="Rothschild-Mancinelli K."/>
            <person name="Lyhne E.K."/>
            <person name="Kogle M.E."/>
            <person name="Barry K."/>
            <person name="Clum A."/>
            <person name="Na H."/>
            <person name="Ledsgaard L."/>
            <person name="Lin J."/>
            <person name="Lipzen A."/>
            <person name="Kuo A."/>
            <person name="Riley R."/>
            <person name="Mondo S."/>
            <person name="Labutti K."/>
            <person name="Haridas S."/>
            <person name="Pangalinan J."/>
            <person name="Salamov A.A."/>
            <person name="Simmons B.A."/>
            <person name="Magnuson J.K."/>
            <person name="Chen J."/>
            <person name="Drula E."/>
            <person name="Henrissat B."/>
            <person name="Wiebenga A."/>
            <person name="Lubbers R.J."/>
            <person name="Gomes A.C."/>
            <person name="Makela M.R."/>
            <person name="Stajich J."/>
            <person name="Grigoriev I.V."/>
            <person name="Mortensen U.H."/>
            <person name="De Vries R.P."/>
            <person name="Baker S.E."/>
            <person name="Andersen M.R."/>
        </authorList>
    </citation>
    <scope>NUCLEOTIDE SEQUENCE [LARGE SCALE GENOMIC DNA]</scope>
    <source>
        <strain evidence="6 7">CBS 123904</strain>
    </source>
</reference>
<comment type="subcellular location">
    <subcellularLocation>
        <location evidence="1">Membrane</location>
        <topology evidence="1">Multi-pass membrane protein</topology>
    </subcellularLocation>
</comment>
<feature type="transmembrane region" description="Helical" evidence="5">
    <location>
        <begin position="263"/>
        <end position="283"/>
    </location>
</feature>
<dbReference type="InterPro" id="IPR050475">
    <property type="entry name" value="Prenyltransferase_related"/>
</dbReference>
<dbReference type="Pfam" id="PF01040">
    <property type="entry name" value="UbiA"/>
    <property type="match status" value="1"/>
</dbReference>
<feature type="transmembrane region" description="Helical" evidence="5">
    <location>
        <begin position="114"/>
        <end position="146"/>
    </location>
</feature>
<organism evidence="6 7">
    <name type="scientific">Aspergillus pseudoustus</name>
    <dbReference type="NCBI Taxonomy" id="1810923"/>
    <lineage>
        <taxon>Eukaryota</taxon>
        <taxon>Fungi</taxon>
        <taxon>Dikarya</taxon>
        <taxon>Ascomycota</taxon>
        <taxon>Pezizomycotina</taxon>
        <taxon>Eurotiomycetes</taxon>
        <taxon>Eurotiomycetidae</taxon>
        <taxon>Eurotiales</taxon>
        <taxon>Aspergillaceae</taxon>
        <taxon>Aspergillus</taxon>
        <taxon>Aspergillus subgen. Nidulantes</taxon>
    </lineage>
</organism>
<gene>
    <name evidence="6" type="ORF">BJY01DRAFT_241035</name>
</gene>
<keyword evidence="7" id="KW-1185">Reference proteome</keyword>
<feature type="transmembrane region" description="Helical" evidence="5">
    <location>
        <begin position="158"/>
        <end position="176"/>
    </location>
</feature>
<sequence length="308" mass="34259">MNTPMMRRIRPVELASLLWEFSESDVPTFVLPNTAFGLLAALAAPALVEGAQSPSFWSLLIHGVPRMLLFNWANVFIFELANQRLPESVKEDMANKPWRPLPRGRISQTQTRQLLLGAVPAVLVLSAALGAGNESALILLLAWMYNDLRGGDELSRDIIIAIAYDIFLVSSLRIGMTATTATTAASAAPIRISTMGHCWLAIIGCVIATTMQVQDLKDQVGDRLRSRKTWPIVLGDEVSRWWIAACVPFWSFACVLFWKTPVWVSAIPVFLGLWVCACVLLKMGDAKAWRWWCLWQVALYGLPIYSSL</sequence>
<dbReference type="CDD" id="cd13965">
    <property type="entry name" value="PT_UbiA_3"/>
    <property type="match status" value="1"/>
</dbReference>
<evidence type="ECO:0000256" key="2">
    <source>
        <dbReference type="ARBA" id="ARBA00022692"/>
    </source>
</evidence>
<name>A0ABR4IKZ5_9EURO</name>
<evidence type="ECO:0000256" key="4">
    <source>
        <dbReference type="ARBA" id="ARBA00023136"/>
    </source>
</evidence>
<evidence type="ECO:0000313" key="6">
    <source>
        <dbReference type="EMBL" id="KAL2827894.1"/>
    </source>
</evidence>
<accession>A0ABR4IKZ5</accession>
<proteinExistence type="predicted"/>
<feature type="transmembrane region" description="Helical" evidence="5">
    <location>
        <begin position="197"/>
        <end position="214"/>
    </location>
</feature>
<protein>
    <submittedName>
        <fullName evidence="6">UbiA prenyltransferase family</fullName>
    </submittedName>
</protein>
<dbReference type="PANTHER" id="PTHR42723:SF1">
    <property type="entry name" value="CHLOROPHYLL SYNTHASE, CHLOROPLASTIC"/>
    <property type="match status" value="1"/>
</dbReference>
<dbReference type="InterPro" id="IPR000537">
    <property type="entry name" value="UbiA_prenyltransferase"/>
</dbReference>
<keyword evidence="2 5" id="KW-0812">Transmembrane</keyword>
<dbReference type="PANTHER" id="PTHR42723">
    <property type="entry name" value="CHLOROPHYLL SYNTHASE"/>
    <property type="match status" value="1"/>
</dbReference>
<keyword evidence="4 5" id="KW-0472">Membrane</keyword>
<evidence type="ECO:0000313" key="7">
    <source>
        <dbReference type="Proteomes" id="UP001610446"/>
    </source>
</evidence>
<evidence type="ECO:0000256" key="5">
    <source>
        <dbReference type="SAM" id="Phobius"/>
    </source>
</evidence>
<evidence type="ECO:0000256" key="1">
    <source>
        <dbReference type="ARBA" id="ARBA00004141"/>
    </source>
</evidence>